<gene>
    <name evidence="8" type="ORF">EH243_07185</name>
</gene>
<dbReference type="NCBIfam" id="TIGR00638">
    <property type="entry name" value="Mop"/>
    <property type="match status" value="1"/>
</dbReference>
<keyword evidence="3 5" id="KW-0500">Molybdenum</keyword>
<dbReference type="PANTHER" id="PTHR30432:SF1">
    <property type="entry name" value="DNA-BINDING TRANSCRIPTIONAL DUAL REGULATOR MODE"/>
    <property type="match status" value="1"/>
</dbReference>
<dbReference type="PANTHER" id="PTHR30432">
    <property type="entry name" value="TRANSCRIPTIONAL REGULATOR MODE"/>
    <property type="match status" value="1"/>
</dbReference>
<feature type="region of interest" description="Required for dimer formation and molybdate binding" evidence="6">
    <location>
        <begin position="125"/>
        <end position="133"/>
    </location>
</feature>
<comment type="similarity">
    <text evidence="1 5">Belongs to the ModE family.</text>
</comment>
<dbReference type="InterPro" id="IPR036388">
    <property type="entry name" value="WH-like_DNA-bd_sf"/>
</dbReference>
<dbReference type="InterPro" id="IPR004606">
    <property type="entry name" value="Mop_domain"/>
</dbReference>
<dbReference type="AlphaFoldDB" id="A0A430KS92"/>
<evidence type="ECO:0000259" key="7">
    <source>
        <dbReference type="PROSITE" id="PS51866"/>
    </source>
</evidence>
<dbReference type="InterPro" id="IPR000847">
    <property type="entry name" value="LysR_HTH_N"/>
</dbReference>
<keyword evidence="4" id="KW-0677">Repeat</keyword>
<name>A0A430KS92_9GAMM</name>
<dbReference type="GO" id="GO:0030151">
    <property type="term" value="F:molybdenum ion binding"/>
    <property type="evidence" value="ECO:0007669"/>
    <property type="project" value="UniProtKB-UniRule"/>
</dbReference>
<dbReference type="Gene3D" id="1.10.10.10">
    <property type="entry name" value="Winged helix-like DNA-binding domain superfamily/Winged helix DNA-binding domain"/>
    <property type="match status" value="1"/>
</dbReference>
<dbReference type="InterPro" id="IPR016462">
    <property type="entry name" value="ModE"/>
</dbReference>
<evidence type="ECO:0000256" key="2">
    <source>
        <dbReference type="ARBA" id="ARBA00022448"/>
    </source>
</evidence>
<dbReference type="SUPFAM" id="SSF46785">
    <property type="entry name" value="Winged helix' DNA-binding domain"/>
    <property type="match status" value="1"/>
</dbReference>
<dbReference type="Gene3D" id="2.40.50.100">
    <property type="match status" value="2"/>
</dbReference>
<dbReference type="Proteomes" id="UP000283087">
    <property type="component" value="Unassembled WGS sequence"/>
</dbReference>
<evidence type="ECO:0000256" key="5">
    <source>
        <dbReference type="PIRNR" id="PIRNR005763"/>
    </source>
</evidence>
<dbReference type="InterPro" id="IPR036390">
    <property type="entry name" value="WH_DNA-bd_sf"/>
</dbReference>
<evidence type="ECO:0000256" key="6">
    <source>
        <dbReference type="PIRSR" id="PIRSR005763-1"/>
    </source>
</evidence>
<dbReference type="Pfam" id="PF00126">
    <property type="entry name" value="HTH_1"/>
    <property type="match status" value="1"/>
</dbReference>
<evidence type="ECO:0000256" key="4">
    <source>
        <dbReference type="ARBA" id="ARBA00022737"/>
    </source>
</evidence>
<feature type="domain" description="Mop" evidence="7">
    <location>
        <begin position="124"/>
        <end position="193"/>
    </location>
</feature>
<dbReference type="EMBL" id="RQXW01000005">
    <property type="protein sequence ID" value="RTE66372.1"/>
    <property type="molecule type" value="Genomic_DNA"/>
</dbReference>
<proteinExistence type="inferred from homology"/>
<evidence type="ECO:0000313" key="8">
    <source>
        <dbReference type="EMBL" id="RTE66372.1"/>
    </source>
</evidence>
<dbReference type="OrthoDB" id="9800709at2"/>
<keyword evidence="9" id="KW-1185">Reference proteome</keyword>
<reference evidence="8 9" key="1">
    <citation type="submission" date="2018-11" db="EMBL/GenBank/DDBJ databases">
        <title>The draft genome sequence of Amphritea opalescens ANRC-JH13T.</title>
        <authorList>
            <person name="Fang Z."/>
            <person name="Zhang Y."/>
            <person name="Han X."/>
        </authorList>
    </citation>
    <scope>NUCLEOTIDE SEQUENCE [LARGE SCALE GENOMIC DNA]</scope>
    <source>
        <strain evidence="8 9">ANRC-JH13</strain>
    </source>
</reference>
<evidence type="ECO:0000256" key="3">
    <source>
        <dbReference type="ARBA" id="ARBA00022505"/>
    </source>
</evidence>
<dbReference type="InterPro" id="IPR008995">
    <property type="entry name" value="Mo/tungstate-bd_C_term_dom"/>
</dbReference>
<evidence type="ECO:0000313" key="9">
    <source>
        <dbReference type="Proteomes" id="UP000283087"/>
    </source>
</evidence>
<comment type="caution">
    <text evidence="8">The sequence shown here is derived from an EMBL/GenBank/DDBJ whole genome shotgun (WGS) entry which is preliminary data.</text>
</comment>
<dbReference type="RefSeq" id="WP_126157971.1">
    <property type="nucleotide sequence ID" value="NZ_RQXW01000005.1"/>
</dbReference>
<dbReference type="InterPro" id="IPR051815">
    <property type="entry name" value="Molybdate_resp_trans_reg"/>
</dbReference>
<dbReference type="InterPro" id="IPR005116">
    <property type="entry name" value="Transp-assoc_OB_typ1"/>
</dbReference>
<protein>
    <submittedName>
        <fullName evidence="8">LysR family transcriptional regulator</fullName>
    </submittedName>
</protein>
<dbReference type="Pfam" id="PF03459">
    <property type="entry name" value="TOBE"/>
    <property type="match status" value="2"/>
</dbReference>
<organism evidence="8 9">
    <name type="scientific">Amphritea opalescens</name>
    <dbReference type="NCBI Taxonomy" id="2490544"/>
    <lineage>
        <taxon>Bacteria</taxon>
        <taxon>Pseudomonadati</taxon>
        <taxon>Pseudomonadota</taxon>
        <taxon>Gammaproteobacteria</taxon>
        <taxon>Oceanospirillales</taxon>
        <taxon>Oceanospirillaceae</taxon>
        <taxon>Amphritea</taxon>
    </lineage>
</organism>
<dbReference type="SUPFAM" id="SSF50331">
    <property type="entry name" value="MOP-like"/>
    <property type="match status" value="2"/>
</dbReference>
<keyword evidence="2 5" id="KW-0813">Transport</keyword>
<sequence>MMELTAQLTLSLEEQLYANPRRMHLLACIVETGSLSRGAKRAGMSYKAAWDAVNDMNSRADQAVLTLAVGGKGGGGAQLTPFGERLVKLYQMLTDIQNRALKALQDESVSLDSLLAAVSLFSPQSSARNQLLGRISDIATDQINDLVTIDVGLEESGICLVAEITHRSRMRLGLHDGSEVLALIKAPAIGLQAQAGGNALAATVVSVTGTEHEQEVMLRIDETELCAVDTQGSAVWQVGQTVYASIDPKQIVLAALSE</sequence>
<dbReference type="PIRSF" id="PIRSF005763">
    <property type="entry name" value="Txn_reg_ModE"/>
    <property type="match status" value="1"/>
</dbReference>
<accession>A0A430KS92</accession>
<dbReference type="PROSITE" id="PS51866">
    <property type="entry name" value="MOP"/>
    <property type="match status" value="1"/>
</dbReference>
<evidence type="ECO:0000256" key="1">
    <source>
        <dbReference type="ARBA" id="ARBA00008110"/>
    </source>
</evidence>
<dbReference type="GO" id="GO:0003700">
    <property type="term" value="F:DNA-binding transcription factor activity"/>
    <property type="evidence" value="ECO:0007669"/>
    <property type="project" value="InterPro"/>
</dbReference>
<dbReference type="GO" id="GO:0015689">
    <property type="term" value="P:molybdate ion transport"/>
    <property type="evidence" value="ECO:0007669"/>
    <property type="project" value="UniProtKB-UniRule"/>
</dbReference>